<dbReference type="OrthoDB" id="3634866at2"/>
<proteinExistence type="predicted"/>
<dbReference type="RefSeq" id="WP_019346813.1">
    <property type="nucleotide sequence ID" value="NZ_MLCL01000073.1"/>
</dbReference>
<reference evidence="2 3" key="1">
    <citation type="submission" date="2016-10" db="EMBL/GenBank/DDBJ databases">
        <title>Evaluation of Human, Animal and Environmental Mycobacterium chelonae Isolates by Core Genome Phylogenomic Analysis, Targeted Gene Comparison, and Anti-microbial Susceptibility Patterns: A Tale of Mistaken Identities.</title>
        <authorList>
            <person name="Fogelson S.B."/>
            <person name="Camus A.C."/>
            <person name="Lorenz W."/>
            <person name="Vasireddy R."/>
            <person name="Vasireddy S."/>
            <person name="Smith T."/>
            <person name="Brown-Elliott B.A."/>
            <person name="Wallace R.J.Jr."/>
            <person name="Hasan N.A."/>
            <person name="Reischl U."/>
            <person name="Sanchez S."/>
        </authorList>
    </citation>
    <scope>NUCLEOTIDE SEQUENCE [LARGE SCALE GENOMIC DNA]</scope>
    <source>
        <strain evidence="2 3">24999</strain>
    </source>
</reference>
<accession>A0A1Q9W8H5</accession>
<accession>A0A1S1JS14</accession>
<keyword evidence="3" id="KW-1185">Reference proteome</keyword>
<organism evidence="2 3">
    <name type="scientific">Mycobacterium syngnathidarum</name>
    <dbReference type="NCBI Taxonomy" id="1908205"/>
    <lineage>
        <taxon>Bacteria</taxon>
        <taxon>Bacillati</taxon>
        <taxon>Actinomycetota</taxon>
        <taxon>Actinomycetes</taxon>
        <taxon>Mycobacteriales</taxon>
        <taxon>Mycobacteriaceae</taxon>
        <taxon>Mycobacterium</taxon>
    </lineage>
</organism>
<evidence type="ECO:0000313" key="3">
    <source>
        <dbReference type="Proteomes" id="UP000179636"/>
    </source>
</evidence>
<sequence>MTAPVTTGTCADCPHEHDEHTGASASCVAFVVEFGRERVCYCTGFEPEDPAEADKILRDGAP</sequence>
<protein>
    <submittedName>
        <fullName evidence="2">Uncharacterized protein</fullName>
    </submittedName>
</protein>
<dbReference type="Proteomes" id="UP000179636">
    <property type="component" value="Unassembled WGS sequence"/>
</dbReference>
<feature type="region of interest" description="Disordered" evidence="1">
    <location>
        <begin position="1"/>
        <end position="20"/>
    </location>
</feature>
<evidence type="ECO:0000256" key="1">
    <source>
        <dbReference type="SAM" id="MobiDB-lite"/>
    </source>
</evidence>
<dbReference type="EMBL" id="MLHV01000029">
    <property type="protein sequence ID" value="OHT92493.1"/>
    <property type="molecule type" value="Genomic_DNA"/>
</dbReference>
<dbReference type="STRING" id="1908205.BKG60_19310"/>
<comment type="caution">
    <text evidence="2">The sequence shown here is derived from an EMBL/GenBank/DDBJ whole genome shotgun (WGS) entry which is preliminary data.</text>
</comment>
<dbReference type="AlphaFoldDB" id="A0A1Q9W8H5"/>
<name>A0A1Q9W8H5_9MYCO</name>
<gene>
    <name evidence="2" type="ORF">BKG61_24405</name>
</gene>
<evidence type="ECO:0000313" key="2">
    <source>
        <dbReference type="EMBL" id="OHT92493.1"/>
    </source>
</evidence>